<dbReference type="Pfam" id="PF21683">
    <property type="entry name" value="GpP-like_1st"/>
    <property type="match status" value="1"/>
</dbReference>
<protein>
    <recommendedName>
        <fullName evidence="1">Baseplate hub protein gp44-like N-terminal domain-containing protein</fullName>
    </recommendedName>
</protein>
<dbReference type="InterPro" id="IPR049354">
    <property type="entry name" value="GpP-like_N"/>
</dbReference>
<keyword evidence="3" id="KW-1185">Reference proteome</keyword>
<dbReference type="RefSeq" id="WP_160619134.1">
    <property type="nucleotide sequence ID" value="NZ_CP047652.1"/>
</dbReference>
<dbReference type="SUPFAM" id="SSF69279">
    <property type="entry name" value="Phage tail proteins"/>
    <property type="match status" value="1"/>
</dbReference>
<dbReference type="EMBL" id="CP047652">
    <property type="protein sequence ID" value="QHI96061.1"/>
    <property type="molecule type" value="Genomic_DNA"/>
</dbReference>
<dbReference type="AlphaFoldDB" id="A0A6P1NMJ0"/>
<dbReference type="KEGG" id="bomb:GT348_07265"/>
<reference evidence="2 3" key="1">
    <citation type="submission" date="2020-01" db="EMBL/GenBank/DDBJ databases">
        <title>Genome sequencing of strain KACC 21507.</title>
        <authorList>
            <person name="Heo J."/>
            <person name="Kim S.-J."/>
            <person name="Kim J.-S."/>
            <person name="Hong S.-B."/>
            <person name="Kwon S.-W."/>
        </authorList>
    </citation>
    <scope>NUCLEOTIDE SEQUENCE [LARGE SCALE GENOMIC DNA]</scope>
    <source>
        <strain evidence="2 3">KACC 21507</strain>
    </source>
</reference>
<evidence type="ECO:0000259" key="1">
    <source>
        <dbReference type="Pfam" id="PF21683"/>
    </source>
</evidence>
<gene>
    <name evidence="2" type="ORF">GT348_07265</name>
</gene>
<dbReference type="Proteomes" id="UP000463975">
    <property type="component" value="Chromosome"/>
</dbReference>
<dbReference type="Gene3D" id="2.30.300.10">
    <property type="entry name" value="Baseplate protein-like domain - beta roll fold"/>
    <property type="match status" value="1"/>
</dbReference>
<sequence length="118" mass="12662">MTAKKSHVTPDPKAKLFIEGHLFEHWTSLEVGLDLSNLAGIFRAELAMSFPIKAQEKPVLGAAIEIQIMNKPVLRGWIEAINSSGDANSLQLTISGRDKAGDIVDCTAQPEGPAALIV</sequence>
<evidence type="ECO:0000313" key="2">
    <source>
        <dbReference type="EMBL" id="QHI96061.1"/>
    </source>
</evidence>
<name>A0A6P1NMJ0_9PROT</name>
<feature type="domain" description="Baseplate hub protein gp44-like N-terminal" evidence="1">
    <location>
        <begin position="15"/>
        <end position="98"/>
    </location>
</feature>
<organism evidence="2 3">
    <name type="scientific">Aristophania vespae</name>
    <dbReference type="NCBI Taxonomy" id="2697033"/>
    <lineage>
        <taxon>Bacteria</taxon>
        <taxon>Pseudomonadati</taxon>
        <taxon>Pseudomonadota</taxon>
        <taxon>Alphaproteobacteria</taxon>
        <taxon>Acetobacterales</taxon>
        <taxon>Acetobacteraceae</taxon>
        <taxon>Aristophania</taxon>
    </lineage>
</organism>
<accession>A0A6P1NMJ0</accession>
<proteinExistence type="predicted"/>
<evidence type="ECO:0000313" key="3">
    <source>
        <dbReference type="Proteomes" id="UP000463975"/>
    </source>
</evidence>